<name>A0A3D8S2D4_9HELO</name>
<dbReference type="OrthoDB" id="433457at2759"/>
<evidence type="ECO:0008006" key="8">
    <source>
        <dbReference type="Google" id="ProtNLM"/>
    </source>
</evidence>
<dbReference type="Pfam" id="PF23726">
    <property type="entry name" value="Beta-prop_RSE1_2nd"/>
    <property type="match status" value="1"/>
</dbReference>
<dbReference type="Pfam" id="PF10433">
    <property type="entry name" value="Beta-prop_RSE1_1st"/>
    <property type="match status" value="1"/>
</dbReference>
<dbReference type="EMBL" id="PDLN01000007">
    <property type="protein sequence ID" value="RDW80463.1"/>
    <property type="molecule type" value="Genomic_DNA"/>
</dbReference>
<sequence>MAYLAPIHRPSSVRHALKLNLISPEDECLVLAKANRLEIWEATAEGFVMAHSKTIYGRASMLQRLRPAGSATDHLFVGTTRFQYFTLAWNPTTRQLDTVQSFVDVAEKHLHDSQSRDRCIIDPTGQYLVMELFEGILNLVKILKPKKGKEDYLDSPEQVRITELHVRATTFLYTETNRPKVAMLFHEGKDRIVKLATYRLVDDKGQYTNFDPSRDRENVLPDLDAGASHLIPVPKGEEDGKRYIVRNAASAKAQLGGVIVVGETKMLYLDDESKAIVEYALTEASIFIAWEPYDDLHYLLADEYGVLWDLELLVDGAVVTGMEVRKIGQTSRASELVHMGNGLVFVASHEGDSQAVKVDLGGSKLEVLQTMANIAPILDFTIMDMGSREGESHSNEYSSGQARIVTGSGSYQQGSLRSVRSGVGLEDIGILADMENIKSLFTLRATAESTSNDTLVVSFLTETRIFRFDPDGEVEEVESFRGLSLDCETLFVSNLNSGLILQITATAARLYGVGPTCVAAEWQAPTGQTITAASSNENYILLSSNGKTLVALDIKKGLREAAVQTLVDGDQVACIHVPPRLDDVGVVGFWKSGSVSLLNLQNLDVIHSEDLRRADTASIPRDIALTQILPVALAGPTLFVAMEDGIVHTFNVDKNSYSLSGRKSIVLGTQQAKLQILPRNDGLFNVFATCEHPSLIYGTEGRIVYSAVTAENASSVCAFDTEAFPNSIVVATSENLKISQIDTERRTHVRTLPMGETIRRITYSANERAFGVGSIKREVIDNEEVVKSSFRLVDEVVFGELGKPFIFEGINPAHGVELVECVTRAELPVAGGEPAERFLVGTSFDLDQEGGVGDDNIRGRILIFGIDSDRSPYLVTSHKVRGHCRCLALLDGKIVAALTKSIIMYSYEETAATSATLTKLASYRTATMPIDLDVTGNIIAVADLMKSVSLVEYVPGVEGLPDKLNEIARHDQQSWSTAVVQIEEGSYLQTDHDGNLTVLQRNPDGVTLQDRKRLDVTSEMCLNEQVNKIRRVNVETSPNAMVIPKAFLATTEGSIHLFALIAPQSQDLLMRLQTRMASLLSSPGDIDFLLYRGFKNETREAAEPFRFVDGELIERFLDVDESLQATVVEGLGVGVEDVRNFVEELKRLH</sequence>
<dbReference type="FunFam" id="2.130.10.10:FF:000629">
    <property type="entry name" value="UV-damaged DNA binding protein"/>
    <property type="match status" value="1"/>
</dbReference>
<dbReference type="Proteomes" id="UP000256328">
    <property type="component" value="Unassembled WGS sequence"/>
</dbReference>
<evidence type="ECO:0000256" key="1">
    <source>
        <dbReference type="ARBA" id="ARBA00004123"/>
    </source>
</evidence>
<dbReference type="Gene3D" id="2.130.10.10">
    <property type="entry name" value="YVTN repeat-like/Quinoprotein amine dehydrogenase"/>
    <property type="match status" value="3"/>
</dbReference>
<keyword evidence="2" id="KW-0539">Nucleus</keyword>
<dbReference type="InterPro" id="IPR011044">
    <property type="entry name" value="Quino_amine_DH_bsu"/>
</dbReference>
<feature type="domain" description="RSE1/DDB1/CPSF1 first beta-propeller" evidence="4">
    <location>
        <begin position="12"/>
        <end position="371"/>
    </location>
</feature>
<dbReference type="InterPro" id="IPR018846">
    <property type="entry name" value="Beta-prop_RSE1/DDB1/CPSF1_1st"/>
</dbReference>
<dbReference type="PANTHER" id="PTHR10644">
    <property type="entry name" value="DNA REPAIR/RNA PROCESSING CPSF FAMILY"/>
    <property type="match status" value="1"/>
</dbReference>
<protein>
    <recommendedName>
        <fullName evidence="8">DNA damage-binding protein 1</fullName>
    </recommendedName>
</protein>
<dbReference type="Pfam" id="PF03178">
    <property type="entry name" value="CPSF_A"/>
    <property type="match status" value="1"/>
</dbReference>
<dbReference type="Gene3D" id="1.10.150.910">
    <property type="match status" value="1"/>
</dbReference>
<evidence type="ECO:0000313" key="7">
    <source>
        <dbReference type="Proteomes" id="UP000256328"/>
    </source>
</evidence>
<accession>A0A3D8S2D4</accession>
<dbReference type="GO" id="GO:0003676">
    <property type="term" value="F:nucleic acid binding"/>
    <property type="evidence" value="ECO:0007669"/>
    <property type="project" value="InterPro"/>
</dbReference>
<evidence type="ECO:0000256" key="2">
    <source>
        <dbReference type="ARBA" id="ARBA00023242"/>
    </source>
</evidence>
<feature type="domain" description="RSE1/DDB1/CPSF1 second beta-propeller" evidence="5">
    <location>
        <begin position="431"/>
        <end position="741"/>
    </location>
</feature>
<feature type="domain" description="RSE1/DDB1/CPSF1 C-terminal" evidence="3">
    <location>
        <begin position="789"/>
        <end position="1118"/>
    </location>
</feature>
<dbReference type="InterPro" id="IPR004871">
    <property type="entry name" value="RSE1/DDB1/CPSF1_C"/>
</dbReference>
<evidence type="ECO:0000313" key="6">
    <source>
        <dbReference type="EMBL" id="RDW80463.1"/>
    </source>
</evidence>
<comment type="subcellular location">
    <subcellularLocation>
        <location evidence="1">Nucleus</location>
    </subcellularLocation>
</comment>
<reference evidence="6 7" key="1">
    <citation type="journal article" date="2018" name="IMA Fungus">
        <title>IMA Genome-F 9: Draft genome sequence of Annulohypoxylon stygium, Aspergillus mulundensis, Berkeleyomyces basicola (syn. Thielaviopsis basicola), Ceratocystis smalleyi, two Cercospora beticola strains, Coleophoma cylindrospora, Fusarium fracticaudum, Phialophora cf. hyalina, and Morchella septimelata.</title>
        <authorList>
            <person name="Wingfield B.D."/>
            <person name="Bills G.F."/>
            <person name="Dong Y."/>
            <person name="Huang W."/>
            <person name="Nel W.J."/>
            <person name="Swalarsk-Parry B.S."/>
            <person name="Vaghefi N."/>
            <person name="Wilken P.M."/>
            <person name="An Z."/>
            <person name="de Beer Z.W."/>
            <person name="De Vos L."/>
            <person name="Chen L."/>
            <person name="Duong T.A."/>
            <person name="Gao Y."/>
            <person name="Hammerbacher A."/>
            <person name="Kikkert J.R."/>
            <person name="Li Y."/>
            <person name="Li H."/>
            <person name="Li K."/>
            <person name="Li Q."/>
            <person name="Liu X."/>
            <person name="Ma X."/>
            <person name="Naidoo K."/>
            <person name="Pethybridge S.J."/>
            <person name="Sun J."/>
            <person name="Steenkamp E.T."/>
            <person name="van der Nest M.A."/>
            <person name="van Wyk S."/>
            <person name="Wingfield M.J."/>
            <person name="Xiong C."/>
            <person name="Yue Q."/>
            <person name="Zhang X."/>
        </authorList>
    </citation>
    <scope>NUCLEOTIDE SEQUENCE [LARGE SCALE GENOMIC DNA]</scope>
    <source>
        <strain evidence="6 7">BP5796</strain>
    </source>
</reference>
<keyword evidence="7" id="KW-1185">Reference proteome</keyword>
<dbReference type="InterPro" id="IPR058543">
    <property type="entry name" value="Beta-prop_RSE1/DDB1/CPSF1_2nd"/>
</dbReference>
<dbReference type="AlphaFoldDB" id="A0A3D8S2D4"/>
<gene>
    <name evidence="6" type="ORF">BP5796_05161</name>
</gene>
<proteinExistence type="predicted"/>
<dbReference type="GO" id="GO:0005634">
    <property type="term" value="C:nucleus"/>
    <property type="evidence" value="ECO:0007669"/>
    <property type="project" value="UniProtKB-SubCell"/>
</dbReference>
<comment type="caution">
    <text evidence="6">The sequence shown here is derived from an EMBL/GenBank/DDBJ whole genome shotgun (WGS) entry which is preliminary data.</text>
</comment>
<organism evidence="6 7">
    <name type="scientific">Coleophoma crateriformis</name>
    <dbReference type="NCBI Taxonomy" id="565419"/>
    <lineage>
        <taxon>Eukaryota</taxon>
        <taxon>Fungi</taxon>
        <taxon>Dikarya</taxon>
        <taxon>Ascomycota</taxon>
        <taxon>Pezizomycotina</taxon>
        <taxon>Leotiomycetes</taxon>
        <taxon>Helotiales</taxon>
        <taxon>Dermateaceae</taxon>
        <taxon>Coleophoma</taxon>
    </lineage>
</organism>
<evidence type="ECO:0000259" key="4">
    <source>
        <dbReference type="Pfam" id="PF10433"/>
    </source>
</evidence>
<evidence type="ECO:0000259" key="5">
    <source>
        <dbReference type="Pfam" id="PF23726"/>
    </source>
</evidence>
<dbReference type="SUPFAM" id="SSF50969">
    <property type="entry name" value="YVTN repeat-like/Quinoprotein amine dehydrogenase"/>
    <property type="match status" value="1"/>
</dbReference>
<dbReference type="InterPro" id="IPR050358">
    <property type="entry name" value="RSE1/DDB1/CFT1"/>
</dbReference>
<evidence type="ECO:0000259" key="3">
    <source>
        <dbReference type="Pfam" id="PF03178"/>
    </source>
</evidence>
<dbReference type="InterPro" id="IPR015943">
    <property type="entry name" value="WD40/YVTN_repeat-like_dom_sf"/>
</dbReference>